<protein>
    <recommendedName>
        <fullName evidence="1">Transposase Tc1-like domain-containing protein</fullName>
    </recommendedName>
</protein>
<accession>A0A3Q3J165</accession>
<evidence type="ECO:0000259" key="1">
    <source>
        <dbReference type="Pfam" id="PF01498"/>
    </source>
</evidence>
<dbReference type="GO" id="GO:0003677">
    <property type="term" value="F:DNA binding"/>
    <property type="evidence" value="ECO:0007669"/>
    <property type="project" value="InterPro"/>
</dbReference>
<feature type="domain" description="Transposase Tc1-like" evidence="1">
    <location>
        <begin position="4"/>
        <end position="67"/>
    </location>
</feature>
<evidence type="ECO:0000313" key="2">
    <source>
        <dbReference type="Ensembl" id="ENSMALP00000006847.1"/>
    </source>
</evidence>
<dbReference type="Gene3D" id="3.30.420.10">
    <property type="entry name" value="Ribonuclease H-like superfamily/Ribonuclease H"/>
    <property type="match status" value="1"/>
</dbReference>
<dbReference type="InterPro" id="IPR002492">
    <property type="entry name" value="Transposase_Tc1-like"/>
</dbReference>
<dbReference type="Pfam" id="PF01498">
    <property type="entry name" value="HTH_Tnp_Tc3_2"/>
    <property type="match status" value="1"/>
</dbReference>
<dbReference type="InterPro" id="IPR036397">
    <property type="entry name" value="RNaseH_sf"/>
</dbReference>
<keyword evidence="3" id="KW-1185">Reference proteome</keyword>
<organism evidence="2 3">
    <name type="scientific">Monopterus albus</name>
    <name type="common">Swamp eel</name>
    <dbReference type="NCBI Taxonomy" id="43700"/>
    <lineage>
        <taxon>Eukaryota</taxon>
        <taxon>Metazoa</taxon>
        <taxon>Chordata</taxon>
        <taxon>Craniata</taxon>
        <taxon>Vertebrata</taxon>
        <taxon>Euteleostomi</taxon>
        <taxon>Actinopterygii</taxon>
        <taxon>Neopterygii</taxon>
        <taxon>Teleostei</taxon>
        <taxon>Neoteleostei</taxon>
        <taxon>Acanthomorphata</taxon>
        <taxon>Anabantaria</taxon>
        <taxon>Synbranchiformes</taxon>
        <taxon>Synbranchidae</taxon>
        <taxon>Monopterus</taxon>
    </lineage>
</organism>
<reference evidence="2" key="1">
    <citation type="submission" date="2025-08" db="UniProtKB">
        <authorList>
            <consortium name="Ensembl"/>
        </authorList>
    </citation>
    <scope>IDENTIFICATION</scope>
</reference>
<dbReference type="GO" id="GO:0006313">
    <property type="term" value="P:DNA transposition"/>
    <property type="evidence" value="ECO:0007669"/>
    <property type="project" value="InterPro"/>
</dbReference>
<name>A0A3Q3J165_MONAL</name>
<dbReference type="Ensembl" id="ENSMALT00000006991.1">
    <property type="protein sequence ID" value="ENSMALP00000006847.1"/>
    <property type="gene ID" value="ENSMALG00000004881.1"/>
</dbReference>
<reference evidence="2" key="2">
    <citation type="submission" date="2025-09" db="UniProtKB">
        <authorList>
            <consortium name="Ensembl"/>
        </authorList>
    </citation>
    <scope>IDENTIFICATION</scope>
</reference>
<proteinExistence type="predicted"/>
<sequence length="223" mass="25865">MNTQERPTGRYDALKVDLKEKGIEVSSSTVRRRLLEVGRKAYRPVKKQLLTKAMKVKRYKWALKYKNWTKEDWRKVLFSDESHFFVQGQRSQHVRRSPTEKLCNAHIDQRVKHPQKKMFWGCFSYYGIGSLHPVEGMMRSPQYIELLQRKVAPELIKLFPDGSGVFQQDLALCHTSKQPSAWAVHWELCCSGRTSLVCQLKTECSSVEQSGRAQLTNCLMAVT</sequence>
<evidence type="ECO:0000313" key="3">
    <source>
        <dbReference type="Proteomes" id="UP000261600"/>
    </source>
</evidence>
<dbReference type="Proteomes" id="UP000261600">
    <property type="component" value="Unplaced"/>
</dbReference>
<dbReference type="STRING" id="43700.ENSMALP00000006847"/>
<dbReference type="GO" id="GO:0015074">
    <property type="term" value="P:DNA integration"/>
    <property type="evidence" value="ECO:0007669"/>
    <property type="project" value="InterPro"/>
</dbReference>
<dbReference type="AlphaFoldDB" id="A0A3Q3J165"/>